<feature type="region of interest" description="Disordered" evidence="5">
    <location>
        <begin position="128"/>
        <end position="160"/>
    </location>
</feature>
<dbReference type="EMBL" id="NHOQ01002838">
    <property type="protein sequence ID" value="PWA14522.1"/>
    <property type="molecule type" value="Genomic_DNA"/>
</dbReference>
<evidence type="ECO:0000259" key="6">
    <source>
        <dbReference type="PROSITE" id="PS50089"/>
    </source>
</evidence>
<sequence>MVLCEDGECSVCLLPYSRMDRIPRLLHCRHTFCELCLETISRLRSGHLAVSCPLCRRVTCIGPERSLQEALWVDLELWERIREAAAVGEQEEEEDGQKRRATVQKVEAKQQPALQAEWWRFLEAGPGAPQAARSVPEVQLDQAAPGDRRPQQQQRRNEILAPTLNGRRLLRNATGGSICLPVGRRELDRHFEGNALRSPCLPVSVLEASVVMKAHGRGLDSSLLVYSNLHTQIIIKHIMLPQCDSSWTDTVRDVQTEGVLKENRNYGGSEVTWQWPSVELRSNAFQPMISGRVRKPGSQRAKSTAGLTNGKQRNKASMMEIRGGTMSTNRSSRFHVSQTGANSADELQALNSPADPQNHSGFGAYLQQAIGERSKQSQCGSQAARYEVEPRRAVAASGSGSGGARSRCFTVERVAVMMSFEGQRFNTMRAGAFPPWTGSPQLEDGSAPDDSCADLGQALCLNPGGVKDTTTSCSTERPCQQRNIAAEELSSPAIHHRSSTSHTGKEENNNKK</sequence>
<gene>
    <name evidence="7" type="ORF">CCH79_00011091</name>
</gene>
<dbReference type="InterPro" id="IPR013083">
    <property type="entry name" value="Znf_RING/FYVE/PHD"/>
</dbReference>
<evidence type="ECO:0000313" key="7">
    <source>
        <dbReference type="EMBL" id="PWA14522.1"/>
    </source>
</evidence>
<feature type="domain" description="RING-type" evidence="6">
    <location>
        <begin position="9"/>
        <end position="56"/>
    </location>
</feature>
<dbReference type="Gene3D" id="3.30.40.10">
    <property type="entry name" value="Zinc/RING finger domain, C3HC4 (zinc finger)"/>
    <property type="match status" value="1"/>
</dbReference>
<dbReference type="InterPro" id="IPR051435">
    <property type="entry name" value="RING_finger_E3_ubiq-ligases"/>
</dbReference>
<feature type="compositionally biased region" description="Basic and acidic residues" evidence="5">
    <location>
        <begin position="146"/>
        <end position="158"/>
    </location>
</feature>
<evidence type="ECO:0000256" key="4">
    <source>
        <dbReference type="PROSITE-ProRule" id="PRU00175"/>
    </source>
</evidence>
<dbReference type="AlphaFoldDB" id="A0A315USH6"/>
<dbReference type="GO" id="GO:0016567">
    <property type="term" value="P:protein ubiquitination"/>
    <property type="evidence" value="ECO:0007669"/>
    <property type="project" value="TreeGrafter"/>
</dbReference>
<dbReference type="PROSITE" id="PS00518">
    <property type="entry name" value="ZF_RING_1"/>
    <property type="match status" value="1"/>
</dbReference>
<evidence type="ECO:0000256" key="1">
    <source>
        <dbReference type="ARBA" id="ARBA00022723"/>
    </source>
</evidence>
<evidence type="ECO:0000313" key="8">
    <source>
        <dbReference type="Proteomes" id="UP000250572"/>
    </source>
</evidence>
<dbReference type="SUPFAM" id="SSF57850">
    <property type="entry name" value="RING/U-box"/>
    <property type="match status" value="1"/>
</dbReference>
<dbReference type="PANTHER" id="PTHR22791:SF31">
    <property type="entry name" value="IM:7152348"/>
    <property type="match status" value="1"/>
</dbReference>
<organism evidence="7 8">
    <name type="scientific">Gambusia affinis</name>
    <name type="common">Western mosquitofish</name>
    <name type="synonym">Heterandria affinis</name>
    <dbReference type="NCBI Taxonomy" id="33528"/>
    <lineage>
        <taxon>Eukaryota</taxon>
        <taxon>Metazoa</taxon>
        <taxon>Chordata</taxon>
        <taxon>Craniata</taxon>
        <taxon>Vertebrata</taxon>
        <taxon>Euteleostomi</taxon>
        <taxon>Actinopterygii</taxon>
        <taxon>Neopterygii</taxon>
        <taxon>Teleostei</taxon>
        <taxon>Neoteleostei</taxon>
        <taxon>Acanthomorphata</taxon>
        <taxon>Ovalentaria</taxon>
        <taxon>Atherinomorphae</taxon>
        <taxon>Cyprinodontiformes</taxon>
        <taxon>Poeciliidae</taxon>
        <taxon>Poeciliinae</taxon>
        <taxon>Gambusia</taxon>
    </lineage>
</organism>
<comment type="caution">
    <text evidence="7">The sequence shown here is derived from an EMBL/GenBank/DDBJ whole genome shotgun (WGS) entry which is preliminary data.</text>
</comment>
<feature type="compositionally biased region" description="Polar residues" evidence="5">
    <location>
        <begin position="300"/>
        <end position="311"/>
    </location>
</feature>
<feature type="non-terminal residue" evidence="7">
    <location>
        <position position="512"/>
    </location>
</feature>
<keyword evidence="8" id="KW-1185">Reference proteome</keyword>
<dbReference type="Pfam" id="PF14634">
    <property type="entry name" value="zf-RING_5"/>
    <property type="match status" value="1"/>
</dbReference>
<accession>A0A315USH6</accession>
<evidence type="ECO:0000256" key="2">
    <source>
        <dbReference type="ARBA" id="ARBA00022771"/>
    </source>
</evidence>
<keyword evidence="1" id="KW-0479">Metal-binding</keyword>
<protein>
    <recommendedName>
        <fullName evidence="6">RING-type domain-containing protein</fullName>
    </recommendedName>
</protein>
<dbReference type="InterPro" id="IPR017907">
    <property type="entry name" value="Znf_RING_CS"/>
</dbReference>
<evidence type="ECO:0000256" key="3">
    <source>
        <dbReference type="ARBA" id="ARBA00022833"/>
    </source>
</evidence>
<keyword evidence="2 4" id="KW-0863">Zinc-finger</keyword>
<name>A0A315USH6_GAMAF</name>
<dbReference type="PANTHER" id="PTHR22791">
    <property type="entry name" value="RING-TYPE DOMAIN-CONTAINING PROTEIN"/>
    <property type="match status" value="1"/>
</dbReference>
<feature type="compositionally biased region" description="Basic and acidic residues" evidence="5">
    <location>
        <begin position="503"/>
        <end position="512"/>
    </location>
</feature>
<dbReference type="STRING" id="33528.ENSGAFP00000025575"/>
<dbReference type="GO" id="GO:0061630">
    <property type="term" value="F:ubiquitin protein ligase activity"/>
    <property type="evidence" value="ECO:0007669"/>
    <property type="project" value="TreeGrafter"/>
</dbReference>
<dbReference type="InterPro" id="IPR001841">
    <property type="entry name" value="Znf_RING"/>
</dbReference>
<feature type="region of interest" description="Disordered" evidence="5">
    <location>
        <begin position="292"/>
        <end position="313"/>
    </location>
</feature>
<reference evidence="7 8" key="1">
    <citation type="journal article" date="2018" name="G3 (Bethesda)">
        <title>A High-Quality Reference Genome for the Invasive Mosquitofish Gambusia affinis Using a Chicago Library.</title>
        <authorList>
            <person name="Hoffberg S.L."/>
            <person name="Troendle N.J."/>
            <person name="Glenn T.C."/>
            <person name="Mahmud O."/>
            <person name="Louha S."/>
            <person name="Chalopin D."/>
            <person name="Bennetzen J.L."/>
            <person name="Mauricio R."/>
        </authorList>
    </citation>
    <scope>NUCLEOTIDE SEQUENCE [LARGE SCALE GENOMIC DNA]</scope>
    <source>
        <strain evidence="7">NE01/NJP1002.9</strain>
        <tissue evidence="7">Muscle</tissue>
    </source>
</reference>
<evidence type="ECO:0000256" key="5">
    <source>
        <dbReference type="SAM" id="MobiDB-lite"/>
    </source>
</evidence>
<dbReference type="PROSITE" id="PS50089">
    <property type="entry name" value="ZF_RING_2"/>
    <property type="match status" value="1"/>
</dbReference>
<dbReference type="Proteomes" id="UP000250572">
    <property type="component" value="Unassembled WGS sequence"/>
</dbReference>
<feature type="region of interest" description="Disordered" evidence="5">
    <location>
        <begin position="484"/>
        <end position="512"/>
    </location>
</feature>
<dbReference type="GO" id="GO:0008270">
    <property type="term" value="F:zinc ion binding"/>
    <property type="evidence" value="ECO:0007669"/>
    <property type="project" value="UniProtKB-KW"/>
</dbReference>
<proteinExistence type="predicted"/>
<keyword evidence="3" id="KW-0862">Zinc</keyword>
<dbReference type="SMART" id="SM00184">
    <property type="entry name" value="RING"/>
    <property type="match status" value="1"/>
</dbReference>